<proteinExistence type="predicted"/>
<protein>
    <recommendedName>
        <fullName evidence="3">Outer membrane insertion C-terminal signal</fullName>
    </recommendedName>
</protein>
<dbReference type="Pfam" id="PF11276">
    <property type="entry name" value="DUF3078"/>
    <property type="match status" value="1"/>
</dbReference>
<accession>A0A1G4W2J7</accession>
<dbReference type="AlphaFoldDB" id="A0A1G4W2J7"/>
<dbReference type="STRING" id="329186.SAMN02927925_02247"/>
<evidence type="ECO:0000313" key="2">
    <source>
        <dbReference type="Proteomes" id="UP000182124"/>
    </source>
</evidence>
<sequence length="311" mass="35505">MVFCTDFVTLLVHKILVMKKSTLIILCVFGMISALAQEKPTETIPDSTKTWTTKGNISLLFNQSNFNNWLSGGENNLSGNLGVNYDFNYKKEEWTWDNKVIASYGVVKTKNSPFEKKTDDRFELNSLLGKKATGYWFYSGFLNFKTQITQGYVYGKDANGTEIRTEYTDVLSPGYLMFGPGMLWKKNDNLKFNLAPATSKITIVDKEFTLPNEAYFGVKEGETTRYELGFHASGYYKLVIMANVSIENILGLYSNYLEDPQNVDLDYQMNVVMKINRYLTTNIAFQTIYDDNAFRGFQTRQVFGVAVNYGF</sequence>
<dbReference type="eggNOG" id="COG3137">
    <property type="taxonomic scope" value="Bacteria"/>
</dbReference>
<evidence type="ECO:0008006" key="3">
    <source>
        <dbReference type="Google" id="ProtNLM"/>
    </source>
</evidence>
<dbReference type="InterPro" id="IPR021428">
    <property type="entry name" value="DUF3078"/>
</dbReference>
<dbReference type="EMBL" id="FMTY01000006">
    <property type="protein sequence ID" value="SCX15668.1"/>
    <property type="molecule type" value="Genomic_DNA"/>
</dbReference>
<organism evidence="1 2">
    <name type="scientific">Flavobacterium saliperosum</name>
    <dbReference type="NCBI Taxonomy" id="329186"/>
    <lineage>
        <taxon>Bacteria</taxon>
        <taxon>Pseudomonadati</taxon>
        <taxon>Bacteroidota</taxon>
        <taxon>Flavobacteriia</taxon>
        <taxon>Flavobacteriales</taxon>
        <taxon>Flavobacteriaceae</taxon>
        <taxon>Flavobacterium</taxon>
    </lineage>
</organism>
<name>A0A1G4W2J7_9FLAO</name>
<reference evidence="1 2" key="1">
    <citation type="submission" date="2016-10" db="EMBL/GenBank/DDBJ databases">
        <authorList>
            <person name="de Groot N.N."/>
        </authorList>
    </citation>
    <scope>NUCLEOTIDE SEQUENCE [LARGE SCALE GENOMIC DNA]</scope>
    <source>
        <strain evidence="1 2">CGMCC 1.3801</strain>
    </source>
</reference>
<evidence type="ECO:0000313" key="1">
    <source>
        <dbReference type="EMBL" id="SCX15668.1"/>
    </source>
</evidence>
<gene>
    <name evidence="1" type="ORF">SAMN02927925_02247</name>
</gene>
<dbReference type="Proteomes" id="UP000182124">
    <property type="component" value="Unassembled WGS sequence"/>
</dbReference>